<reference evidence="4 5" key="1">
    <citation type="submission" date="2024-04" db="EMBL/GenBank/DDBJ databases">
        <title>genome sequences of Mucor flavus KT1a and Helicostylum pulchrum KT1b strains isolated from the surface of a dry-aged beef.</title>
        <authorList>
            <person name="Toyotome T."/>
            <person name="Hosono M."/>
            <person name="Torimaru M."/>
            <person name="Fukuda K."/>
            <person name="Mikami N."/>
        </authorList>
    </citation>
    <scope>NUCLEOTIDE SEQUENCE [LARGE SCALE GENOMIC DNA]</scope>
    <source>
        <strain evidence="4 5">KT1a</strain>
    </source>
</reference>
<dbReference type="PROSITE" id="PS50213">
    <property type="entry name" value="FAS1"/>
    <property type="match status" value="1"/>
</dbReference>
<dbReference type="InterPro" id="IPR050904">
    <property type="entry name" value="Adhesion/Biosynth-related"/>
</dbReference>
<dbReference type="Pfam" id="PF02469">
    <property type="entry name" value="Fasciclin"/>
    <property type="match status" value="1"/>
</dbReference>
<gene>
    <name evidence="4" type="ORF">MFLAVUS_005211</name>
</gene>
<evidence type="ECO:0000256" key="2">
    <source>
        <dbReference type="SAM" id="SignalP"/>
    </source>
</evidence>
<dbReference type="PANTHER" id="PTHR10900:SF77">
    <property type="entry name" value="FI19380P1"/>
    <property type="match status" value="1"/>
</dbReference>
<keyword evidence="1" id="KW-0812">Transmembrane</keyword>
<dbReference type="SUPFAM" id="SSF82153">
    <property type="entry name" value="FAS1 domain"/>
    <property type="match status" value="2"/>
</dbReference>
<dbReference type="Proteomes" id="UP001473302">
    <property type="component" value="Unassembled WGS sequence"/>
</dbReference>
<dbReference type="PANTHER" id="PTHR10900">
    <property type="entry name" value="PERIOSTIN-RELATED"/>
    <property type="match status" value="1"/>
</dbReference>
<comment type="caution">
    <text evidence="4">The sequence shown here is derived from an EMBL/GenBank/DDBJ whole genome shotgun (WGS) entry which is preliminary data.</text>
</comment>
<proteinExistence type="predicted"/>
<dbReference type="EMBL" id="BAABUK010000011">
    <property type="protein sequence ID" value="GAA5811768.1"/>
    <property type="molecule type" value="Genomic_DNA"/>
</dbReference>
<evidence type="ECO:0000256" key="1">
    <source>
        <dbReference type="SAM" id="Phobius"/>
    </source>
</evidence>
<dbReference type="InterPro" id="IPR036378">
    <property type="entry name" value="FAS1_dom_sf"/>
</dbReference>
<dbReference type="Gene3D" id="2.30.180.10">
    <property type="entry name" value="FAS1 domain"/>
    <property type="match status" value="2"/>
</dbReference>
<keyword evidence="1" id="KW-1133">Transmembrane helix</keyword>
<feature type="chain" id="PRO_5045669106" description="FAS1 domain-containing protein" evidence="2">
    <location>
        <begin position="18"/>
        <end position="351"/>
    </location>
</feature>
<feature type="domain" description="FAS1" evidence="3">
    <location>
        <begin position="164"/>
        <end position="299"/>
    </location>
</feature>
<keyword evidence="2" id="KW-0732">Signal</keyword>
<name>A0ABP9YY42_9FUNG</name>
<evidence type="ECO:0000313" key="4">
    <source>
        <dbReference type="EMBL" id="GAA5811768.1"/>
    </source>
</evidence>
<keyword evidence="5" id="KW-1185">Reference proteome</keyword>
<dbReference type="InterPro" id="IPR000782">
    <property type="entry name" value="FAS1_domain"/>
</dbReference>
<organism evidence="4 5">
    <name type="scientific">Mucor flavus</name>
    <dbReference type="NCBI Taxonomy" id="439312"/>
    <lineage>
        <taxon>Eukaryota</taxon>
        <taxon>Fungi</taxon>
        <taxon>Fungi incertae sedis</taxon>
        <taxon>Mucoromycota</taxon>
        <taxon>Mucoromycotina</taxon>
        <taxon>Mucoromycetes</taxon>
        <taxon>Mucorales</taxon>
        <taxon>Mucorineae</taxon>
        <taxon>Mucoraceae</taxon>
        <taxon>Mucor</taxon>
    </lineage>
</organism>
<evidence type="ECO:0000313" key="5">
    <source>
        <dbReference type="Proteomes" id="UP001473302"/>
    </source>
</evidence>
<keyword evidence="1" id="KW-0472">Membrane</keyword>
<accession>A0ABP9YY42</accession>
<protein>
    <recommendedName>
        <fullName evidence="3">FAS1 domain-containing protein</fullName>
    </recommendedName>
</protein>
<sequence length="351" mass="39101">MRIALFLFILTFDSCICQLNKTIYQSLQTYSPSLYQQLQGASELIDLFDQSNYNITFLLPNEVALNISLETGWLNFSTVNNDVYAKLGLMTLNGTFANQVLLSDRNFYRSITDHYLSIGPRLVNNKPTNNIEVYSGATKAQTTSTEIQCSNGVILFIDNFLQPAETPLTTISNLPETEYMEGLLKSLNVSDTISRINTTVLVPINEAWEHVNGSSIPFGTLVHNLKYSVLDGLYTLDKIIGLLDSSTSKSAAIATDYKKDFVHFQLDNRSNLIMNGNTFFVKTDILTSTGVVHLIDHVLLADTFFEPNQTQSTTSASPMDSPPFTSSSNTTWLASFNYFLLLLIISLISIL</sequence>
<evidence type="ECO:0000259" key="3">
    <source>
        <dbReference type="PROSITE" id="PS50213"/>
    </source>
</evidence>
<feature type="signal peptide" evidence="2">
    <location>
        <begin position="1"/>
        <end position="17"/>
    </location>
</feature>
<feature type="transmembrane region" description="Helical" evidence="1">
    <location>
        <begin position="332"/>
        <end position="350"/>
    </location>
</feature>